<comment type="caution">
    <text evidence="1">The sequence shown here is derived from an EMBL/GenBank/DDBJ whole genome shotgun (WGS) entry which is preliminary data.</text>
</comment>
<dbReference type="InterPro" id="IPR019861">
    <property type="entry name" value="PorP/SprF_Bacteroidetes"/>
</dbReference>
<accession>A0A6I1E9D6</accession>
<proteinExistence type="predicted"/>
<gene>
    <name evidence="1" type="ORF">F8C76_02160</name>
</gene>
<protein>
    <submittedName>
        <fullName evidence="1">Type IX secretion system membrane protein PorP/SprF</fullName>
    </submittedName>
</protein>
<evidence type="ECO:0000313" key="2">
    <source>
        <dbReference type="Proteomes" id="UP000429785"/>
    </source>
</evidence>
<evidence type="ECO:0000313" key="1">
    <source>
        <dbReference type="EMBL" id="KAB7530334.1"/>
    </source>
</evidence>
<dbReference type="Proteomes" id="UP000429785">
    <property type="component" value="Unassembled WGS sequence"/>
</dbReference>
<dbReference type="NCBIfam" id="TIGR03519">
    <property type="entry name" value="T9SS_PorP_fam"/>
    <property type="match status" value="1"/>
</dbReference>
<dbReference type="OrthoDB" id="1172751at2"/>
<name>A0A6I1E9D6_9FLAO</name>
<reference evidence="1 2" key="1">
    <citation type="submission" date="2019-10" db="EMBL/GenBank/DDBJ databases">
        <title>Muricauda olearia CL-SS4 JCM15563 genome.</title>
        <authorList>
            <person name="Liu L."/>
        </authorList>
    </citation>
    <scope>NUCLEOTIDE SEQUENCE [LARGE SCALE GENOMIC DNA]</scope>
    <source>
        <strain evidence="1 2">CL-SS4</strain>
    </source>
</reference>
<dbReference type="AlphaFoldDB" id="A0A6I1E9D6"/>
<organism evidence="1 2">
    <name type="scientific">Flagellimonas olearia</name>
    <dbReference type="NCBI Taxonomy" id="552546"/>
    <lineage>
        <taxon>Bacteria</taxon>
        <taxon>Pseudomonadati</taxon>
        <taxon>Bacteroidota</taxon>
        <taxon>Flavobacteriia</taxon>
        <taxon>Flavobacteriales</taxon>
        <taxon>Flavobacteriaceae</taxon>
        <taxon>Flagellimonas</taxon>
    </lineage>
</organism>
<dbReference type="Pfam" id="PF11751">
    <property type="entry name" value="PorP_SprF"/>
    <property type="match status" value="1"/>
</dbReference>
<dbReference type="EMBL" id="WELG01000001">
    <property type="protein sequence ID" value="KAB7530334.1"/>
    <property type="molecule type" value="Genomic_DNA"/>
</dbReference>
<dbReference type="RefSeq" id="WP_152130267.1">
    <property type="nucleotide sequence ID" value="NZ_WELG01000001.1"/>
</dbReference>
<sequence>MESKGIYGAAIIMVMTIHFGWGQQTVLFPEYNNNPFLVNSAYAGMGFGAEVSLSNYGYVNPIDGSPKTLALSFHTPLAKGKMGIGGVLLRDQIGVANSTQAFFAYSYKVFFDHKSDRPYWQLYDANVLSFGITAGVQQFNEALVELGIPTDPEFSSNVNATVPTVGAGFLYNRANFYVGASAPNLVGDKLSNRDDLDLSSPFYGYLGYRFYNNRFEEFMISPSALFKYEKGAPMQLDLNVMVNFKHRFELGTGYRSSSSINLMGGIYLLKHLKVIYYHNIGIQNTSMGNAHGIIFSYLFNGYE</sequence>